<reference evidence="7" key="1">
    <citation type="submission" date="2018-05" db="EMBL/GenBank/DDBJ databases">
        <authorList>
            <person name="Lanie J.A."/>
            <person name="Ng W.-L."/>
            <person name="Kazmierczak K.M."/>
            <person name="Andrzejewski T.M."/>
            <person name="Davidsen T.M."/>
            <person name="Wayne K.J."/>
            <person name="Tettelin H."/>
            <person name="Glass J.I."/>
            <person name="Rusch D."/>
            <person name="Podicherti R."/>
            <person name="Tsui H.-C.T."/>
            <person name="Winkler M.E."/>
        </authorList>
    </citation>
    <scope>NUCLEOTIDE SEQUENCE</scope>
</reference>
<dbReference type="Pfam" id="PF01170">
    <property type="entry name" value="UPF0020"/>
    <property type="match status" value="1"/>
</dbReference>
<dbReference type="PROSITE" id="PS01261">
    <property type="entry name" value="UPF0020"/>
    <property type="match status" value="1"/>
</dbReference>
<dbReference type="InterPro" id="IPR053943">
    <property type="entry name" value="RlmKL-like_Mtase_CS"/>
</dbReference>
<dbReference type="GO" id="GO:0016423">
    <property type="term" value="F:tRNA (guanine) methyltransferase activity"/>
    <property type="evidence" value="ECO:0007669"/>
    <property type="project" value="TreeGrafter"/>
</dbReference>
<dbReference type="CDD" id="cd02440">
    <property type="entry name" value="AdoMet_MTases"/>
    <property type="match status" value="1"/>
</dbReference>
<dbReference type="EMBL" id="UINC01001109">
    <property type="protein sequence ID" value="SUZ71044.1"/>
    <property type="molecule type" value="Genomic_DNA"/>
</dbReference>
<dbReference type="PANTHER" id="PTHR14911">
    <property type="entry name" value="THUMP DOMAIN-CONTAINING"/>
    <property type="match status" value="1"/>
</dbReference>
<name>A0A381PWL1_9ZZZZ</name>
<dbReference type="InterPro" id="IPR000241">
    <property type="entry name" value="RlmKL-like_Mtase"/>
</dbReference>
<proteinExistence type="predicted"/>
<dbReference type="InterPro" id="IPR029063">
    <property type="entry name" value="SAM-dependent_MTases_sf"/>
</dbReference>
<evidence type="ECO:0000256" key="3">
    <source>
        <dbReference type="ARBA" id="ARBA00022603"/>
    </source>
</evidence>
<accession>A0A381PWL1</accession>
<evidence type="ECO:0000256" key="4">
    <source>
        <dbReference type="ARBA" id="ARBA00022679"/>
    </source>
</evidence>
<organism evidence="7">
    <name type="scientific">marine metagenome</name>
    <dbReference type="NCBI Taxonomy" id="408172"/>
    <lineage>
        <taxon>unclassified sequences</taxon>
        <taxon>metagenomes</taxon>
        <taxon>ecological metagenomes</taxon>
    </lineage>
</organism>
<gene>
    <name evidence="7" type="ORF">METZ01_LOCUS23898</name>
</gene>
<dbReference type="GO" id="GO:0030488">
    <property type="term" value="P:tRNA methylation"/>
    <property type="evidence" value="ECO:0007669"/>
    <property type="project" value="TreeGrafter"/>
</dbReference>
<dbReference type="Gene3D" id="3.40.50.150">
    <property type="entry name" value="Vaccinia Virus protein VP39"/>
    <property type="match status" value="1"/>
</dbReference>
<evidence type="ECO:0000313" key="7">
    <source>
        <dbReference type="EMBL" id="SUZ71044.1"/>
    </source>
</evidence>
<keyword evidence="2" id="KW-0963">Cytoplasm</keyword>
<comment type="subcellular location">
    <subcellularLocation>
        <location evidence="1">Cytoplasm</location>
    </subcellularLocation>
</comment>
<keyword evidence="5" id="KW-0819">tRNA processing</keyword>
<dbReference type="PANTHER" id="PTHR14911:SF21">
    <property type="entry name" value="N2-METHYLGUANOSINE TRNA METHYLTRANSFERASE"/>
    <property type="match status" value="1"/>
</dbReference>
<feature type="domain" description="Ribosomal RNA large subunit methyltransferase K/L-like methyltransferase" evidence="6">
    <location>
        <begin position="177"/>
        <end position="320"/>
    </location>
</feature>
<protein>
    <recommendedName>
        <fullName evidence="6">Ribosomal RNA large subunit methyltransferase K/L-like methyltransferase domain-containing protein</fullName>
    </recommendedName>
</protein>
<evidence type="ECO:0000256" key="1">
    <source>
        <dbReference type="ARBA" id="ARBA00004496"/>
    </source>
</evidence>
<evidence type="ECO:0000259" key="6">
    <source>
        <dbReference type="Pfam" id="PF01170"/>
    </source>
</evidence>
<dbReference type="Gene3D" id="3.30.2130.30">
    <property type="match status" value="1"/>
</dbReference>
<keyword evidence="4" id="KW-0808">Transferase</keyword>
<keyword evidence="3" id="KW-0489">Methyltransferase</keyword>
<dbReference type="SUPFAM" id="SSF53335">
    <property type="entry name" value="S-adenosyl-L-methionine-dependent methyltransferases"/>
    <property type="match status" value="1"/>
</dbReference>
<dbReference type="AlphaFoldDB" id="A0A381PWL1"/>
<dbReference type="SUPFAM" id="SSF143437">
    <property type="entry name" value="THUMP domain-like"/>
    <property type="match status" value="1"/>
</dbReference>
<dbReference type="GO" id="GO:0005737">
    <property type="term" value="C:cytoplasm"/>
    <property type="evidence" value="ECO:0007669"/>
    <property type="project" value="UniProtKB-SubCell"/>
</dbReference>
<sequence length="376" mass="40291">MRSLMLIGSGWHPPLFREEARALLGPIETLHPRIAFVTQSDSVLARLSGASLVDDALHSTSRLWRYDQVLTVRELAAHVAEWAESFLPTGTFAVRARRLGTGVDGLSRRELESEAGALISSETRAVDLENPDNEVVVVLAGPEDASSHWDEAHGGQLVVWGMRDEASTGSYTGTSPTERPFFKPVTLDPRLARLMVSLSHSGGAPSAVVDPFCGTGGIAIEASMLGIAVLASDLDPEMVAGTLTNLQRAGGGGEYRVEECSADRIHETWGRRPACSFVFDPPYGRNAWASDDGLEVLLGALRSARQTSPDGTICTMLPTSPEALDGPLSEDLQVLGTTWGPLKGIILDSGWEVSLSVPVRVHRSLSRLVVVCHPAD</sequence>
<evidence type="ECO:0000256" key="2">
    <source>
        <dbReference type="ARBA" id="ARBA00022490"/>
    </source>
</evidence>
<evidence type="ECO:0000256" key="5">
    <source>
        <dbReference type="ARBA" id="ARBA00022694"/>
    </source>
</evidence>